<evidence type="ECO:0000256" key="7">
    <source>
        <dbReference type="ARBA" id="ARBA00023291"/>
    </source>
</evidence>
<accession>A0ABS1PB01</accession>
<keyword evidence="5" id="KW-0408">Iron</keyword>
<organism evidence="9 10">
    <name type="scientific">Streptomyces musisoli</name>
    <dbReference type="NCBI Taxonomy" id="2802280"/>
    <lineage>
        <taxon>Bacteria</taxon>
        <taxon>Bacillati</taxon>
        <taxon>Actinomycetota</taxon>
        <taxon>Actinomycetes</taxon>
        <taxon>Kitasatosporales</taxon>
        <taxon>Streptomycetaceae</taxon>
        <taxon>Streptomyces</taxon>
    </lineage>
</organism>
<name>A0ABS1PB01_9ACTN</name>
<evidence type="ECO:0000256" key="5">
    <source>
        <dbReference type="ARBA" id="ARBA00023004"/>
    </source>
</evidence>
<dbReference type="PANTHER" id="PTHR36923">
    <property type="entry name" value="FERREDOXIN"/>
    <property type="match status" value="1"/>
</dbReference>
<protein>
    <submittedName>
        <fullName evidence="9">Ferredoxin</fullName>
    </submittedName>
</protein>
<evidence type="ECO:0000256" key="3">
    <source>
        <dbReference type="ARBA" id="ARBA00022723"/>
    </source>
</evidence>
<comment type="caution">
    <text evidence="9">The sequence shown here is derived from an EMBL/GenBank/DDBJ whole genome shotgun (WGS) entry which is preliminary data.</text>
</comment>
<evidence type="ECO:0000256" key="6">
    <source>
        <dbReference type="ARBA" id="ARBA00023014"/>
    </source>
</evidence>
<dbReference type="SUPFAM" id="SSF54862">
    <property type="entry name" value="4Fe-4S ferredoxins"/>
    <property type="match status" value="1"/>
</dbReference>
<comment type="cofactor">
    <cofactor evidence="1">
        <name>[3Fe-4S] cluster</name>
        <dbReference type="ChEBI" id="CHEBI:21137"/>
    </cofactor>
</comment>
<sequence length="116" mass="12358">MKISVDRSQCYGSAECAHRAPAVFAFEDGYGVVRPGAAQAAAVDPRLREEVLEAAEKCPSQAIVLTEREEQRGRGVRGPPGPAGNPSRSRRARGPGPPRPPYGPPARRDRHAPPGP</sequence>
<dbReference type="Pfam" id="PF13459">
    <property type="entry name" value="Fer4_15"/>
    <property type="match status" value="1"/>
</dbReference>
<evidence type="ECO:0000256" key="8">
    <source>
        <dbReference type="SAM" id="MobiDB-lite"/>
    </source>
</evidence>
<proteinExistence type="predicted"/>
<keyword evidence="2" id="KW-0813">Transport</keyword>
<evidence type="ECO:0000313" key="9">
    <source>
        <dbReference type="EMBL" id="MBL1109538.1"/>
    </source>
</evidence>
<keyword evidence="4" id="KW-0249">Electron transport</keyword>
<dbReference type="EMBL" id="JAERRH010000021">
    <property type="protein sequence ID" value="MBL1109538.1"/>
    <property type="molecule type" value="Genomic_DNA"/>
</dbReference>
<keyword evidence="10" id="KW-1185">Reference proteome</keyword>
<dbReference type="PANTHER" id="PTHR36923:SF3">
    <property type="entry name" value="FERREDOXIN"/>
    <property type="match status" value="1"/>
</dbReference>
<keyword evidence="3" id="KW-0479">Metal-binding</keyword>
<dbReference type="InterPro" id="IPR051269">
    <property type="entry name" value="Fe-S_cluster_ET"/>
</dbReference>
<keyword evidence="7" id="KW-0003">3Fe-4S</keyword>
<dbReference type="Proteomes" id="UP000621386">
    <property type="component" value="Unassembled WGS sequence"/>
</dbReference>
<reference evidence="9 10" key="1">
    <citation type="submission" date="2021-01" db="EMBL/GenBank/DDBJ databases">
        <title>WGS of actinomycetes isolated from Thailand.</title>
        <authorList>
            <person name="Thawai C."/>
        </authorList>
    </citation>
    <scope>NUCLEOTIDE SEQUENCE [LARGE SCALE GENOMIC DNA]</scope>
    <source>
        <strain evidence="9 10">CH5-8</strain>
    </source>
</reference>
<feature type="compositionally biased region" description="Pro residues" evidence="8">
    <location>
        <begin position="95"/>
        <end position="104"/>
    </location>
</feature>
<dbReference type="Gene3D" id="3.30.70.20">
    <property type="match status" value="1"/>
</dbReference>
<feature type="region of interest" description="Disordered" evidence="8">
    <location>
        <begin position="58"/>
        <end position="116"/>
    </location>
</feature>
<evidence type="ECO:0000256" key="1">
    <source>
        <dbReference type="ARBA" id="ARBA00001927"/>
    </source>
</evidence>
<gene>
    <name evidence="9" type="ORF">JK361_34000</name>
</gene>
<evidence type="ECO:0000313" key="10">
    <source>
        <dbReference type="Proteomes" id="UP000621386"/>
    </source>
</evidence>
<evidence type="ECO:0000256" key="2">
    <source>
        <dbReference type="ARBA" id="ARBA00022448"/>
    </source>
</evidence>
<keyword evidence="6" id="KW-0411">Iron-sulfur</keyword>
<evidence type="ECO:0000256" key="4">
    <source>
        <dbReference type="ARBA" id="ARBA00022982"/>
    </source>
</evidence>